<comment type="similarity">
    <text evidence="2 9">Belongs to the SWEET sugar transporter family.</text>
</comment>
<keyword evidence="6" id="KW-0677">Repeat</keyword>
<evidence type="ECO:0000256" key="9">
    <source>
        <dbReference type="RuleBase" id="RU910715"/>
    </source>
</evidence>
<dbReference type="GO" id="GO:0051119">
    <property type="term" value="F:sugar transmembrane transporter activity"/>
    <property type="evidence" value="ECO:0007669"/>
    <property type="project" value="InterPro"/>
</dbReference>
<dbReference type="InterPro" id="IPR004316">
    <property type="entry name" value="SWEET_rpt"/>
</dbReference>
<keyword evidence="5 9" id="KW-0812">Transmembrane</keyword>
<keyword evidence="4 9" id="KW-0762">Sugar transport</keyword>
<evidence type="ECO:0000256" key="8">
    <source>
        <dbReference type="ARBA" id="ARBA00023136"/>
    </source>
</evidence>
<dbReference type="RefSeq" id="XP_008443509.1">
    <property type="nucleotide sequence ID" value="XM_008445287.1"/>
</dbReference>
<dbReference type="OrthoDB" id="409725at2759"/>
<dbReference type="PANTHER" id="PTHR10791:SF236">
    <property type="entry name" value="BIDIRECTIONAL SUGAR TRANSPORTER SWEET8"/>
    <property type="match status" value="1"/>
</dbReference>
<accession>A0A1S3B871</accession>
<dbReference type="GO" id="GO:0005886">
    <property type="term" value="C:plasma membrane"/>
    <property type="evidence" value="ECO:0007669"/>
    <property type="project" value="UniProtKB-SubCell"/>
</dbReference>
<sequence>MVSADLARFIVGVIGNVISFGLFLSPVPTFYEIIKKKSVEEFKPDPYIATALNCMFWVFYGMPFVHPDSFLVITINSVGLLLEIIYLTIFFLYADYRGRTKVCISLLIELILVSIVIHITILALRGTKNRSLMVGIICDIFNILMYVSPLTIMKKVIKTRSVKYMPFTLSLASFFNGCIWMSYALIKFDIYILICNAIGVISGLLQLFIYAYYYLTGSKVEEIIEKKEPNKLEQNKVQLSVIEGPCKV</sequence>
<dbReference type="FunFam" id="1.20.1280.290:FF:000001">
    <property type="entry name" value="Bidirectional sugar transporter SWEET"/>
    <property type="match status" value="1"/>
</dbReference>
<keyword evidence="8 9" id="KW-0472">Membrane</keyword>
<dbReference type="Pfam" id="PF03083">
    <property type="entry name" value="MtN3_slv"/>
    <property type="match status" value="2"/>
</dbReference>
<dbReference type="PANTHER" id="PTHR10791">
    <property type="entry name" value="RAG1-ACTIVATING PROTEIN 1"/>
    <property type="match status" value="1"/>
</dbReference>
<dbReference type="InterPro" id="IPR047664">
    <property type="entry name" value="SWEET"/>
</dbReference>
<dbReference type="Gramene" id="MELO3C009951.2.1">
    <property type="protein sequence ID" value="MELO3C009951.2.1"/>
    <property type="gene ID" value="MELO3C009951.2"/>
</dbReference>
<organism evidence="11 12">
    <name type="scientific">Cucumis melo</name>
    <name type="common">Muskmelon</name>
    <dbReference type="NCBI Taxonomy" id="3656"/>
    <lineage>
        <taxon>Eukaryota</taxon>
        <taxon>Viridiplantae</taxon>
        <taxon>Streptophyta</taxon>
        <taxon>Embryophyta</taxon>
        <taxon>Tracheophyta</taxon>
        <taxon>Spermatophyta</taxon>
        <taxon>Magnoliopsida</taxon>
        <taxon>eudicotyledons</taxon>
        <taxon>Gunneridae</taxon>
        <taxon>Pentapetalae</taxon>
        <taxon>rosids</taxon>
        <taxon>fabids</taxon>
        <taxon>Cucurbitales</taxon>
        <taxon>Cucurbitaceae</taxon>
        <taxon>Benincaseae</taxon>
        <taxon>Cucumis</taxon>
    </lineage>
</organism>
<protein>
    <recommendedName>
        <fullName evidence="9">Bidirectional sugar transporter SWEET</fullName>
    </recommendedName>
</protein>
<evidence type="ECO:0000313" key="10">
    <source>
        <dbReference type="EnsemblPlants" id="MELO3C009951.2.1"/>
    </source>
</evidence>
<keyword evidence="3 9" id="KW-0813">Transport</keyword>
<feature type="transmembrane region" description="Helical" evidence="9">
    <location>
        <begin position="190"/>
        <end position="215"/>
    </location>
</feature>
<dbReference type="eggNOG" id="KOG1623">
    <property type="taxonomic scope" value="Eukaryota"/>
</dbReference>
<feature type="transmembrane region" description="Helical" evidence="9">
    <location>
        <begin position="132"/>
        <end position="152"/>
    </location>
</feature>
<dbReference type="SMR" id="A0A1S3B871"/>
<name>A0A1S3B871_CUCME</name>
<evidence type="ECO:0000256" key="1">
    <source>
        <dbReference type="ARBA" id="ARBA00004127"/>
    </source>
</evidence>
<evidence type="ECO:0000256" key="7">
    <source>
        <dbReference type="ARBA" id="ARBA00022989"/>
    </source>
</evidence>
<feature type="transmembrane region" description="Helical" evidence="9">
    <location>
        <begin position="106"/>
        <end position="126"/>
    </location>
</feature>
<feature type="transmembrane region" description="Helical" evidence="9">
    <location>
        <begin position="164"/>
        <end position="184"/>
    </location>
</feature>
<evidence type="ECO:0000256" key="6">
    <source>
        <dbReference type="ARBA" id="ARBA00022737"/>
    </source>
</evidence>
<evidence type="ECO:0000256" key="3">
    <source>
        <dbReference type="ARBA" id="ARBA00022448"/>
    </source>
</evidence>
<dbReference type="EnsemblPlants" id="MELO3C009951.2.1">
    <property type="protein sequence ID" value="MELO3C009951.2.1"/>
    <property type="gene ID" value="MELO3C009951.2"/>
</dbReference>
<dbReference type="Gene3D" id="1.20.1280.290">
    <property type="match status" value="2"/>
</dbReference>
<feature type="transmembrane region" description="Helical" evidence="9">
    <location>
        <begin position="6"/>
        <end position="25"/>
    </location>
</feature>
<evidence type="ECO:0000256" key="5">
    <source>
        <dbReference type="ARBA" id="ARBA00022692"/>
    </source>
</evidence>
<dbReference type="AlphaFoldDB" id="A0A1S3B871"/>
<dbReference type="GO" id="GO:0051260">
    <property type="term" value="P:protein homooligomerization"/>
    <property type="evidence" value="ECO:0007669"/>
    <property type="project" value="UniProtKB-ARBA"/>
</dbReference>
<reference evidence="12" key="2">
    <citation type="submission" date="2025-04" db="UniProtKB">
        <authorList>
            <consortium name="RefSeq"/>
        </authorList>
    </citation>
    <scope>IDENTIFICATION</scope>
</reference>
<dbReference type="FunFam" id="1.20.1280.290:FF:000002">
    <property type="entry name" value="Bidirectional sugar transporter SWEET"/>
    <property type="match status" value="1"/>
</dbReference>
<evidence type="ECO:0000313" key="12">
    <source>
        <dbReference type="RefSeq" id="XP_008443509.1"/>
    </source>
</evidence>
<dbReference type="KEGG" id="cmo:103487078"/>
<gene>
    <name evidence="12" type="primary">LOC103487078</name>
    <name evidence="10" type="synonym">103487078</name>
</gene>
<evidence type="ECO:0000256" key="4">
    <source>
        <dbReference type="ARBA" id="ARBA00022597"/>
    </source>
</evidence>
<evidence type="ECO:0000313" key="11">
    <source>
        <dbReference type="Proteomes" id="UP001652600"/>
    </source>
</evidence>
<reference evidence="10" key="1">
    <citation type="submission" date="2023-03" db="UniProtKB">
        <authorList>
            <consortium name="EnsemblPlants"/>
        </authorList>
    </citation>
    <scope>IDENTIFICATION</scope>
</reference>
<dbReference type="GO" id="GO:0012505">
    <property type="term" value="C:endomembrane system"/>
    <property type="evidence" value="ECO:0007669"/>
    <property type="project" value="UniProtKB-SubCell"/>
</dbReference>
<dbReference type="InParanoid" id="A0A1S3B871"/>
<keyword evidence="7 9" id="KW-1133">Transmembrane helix</keyword>
<keyword evidence="11" id="KW-1185">Reference proteome</keyword>
<dbReference type="GeneID" id="103487078"/>
<evidence type="ECO:0000256" key="2">
    <source>
        <dbReference type="ARBA" id="ARBA00007809"/>
    </source>
</evidence>
<comment type="subcellular location">
    <subcellularLocation>
        <location evidence="9">Cell membrane</location>
        <topology evidence="9">Multi-pass membrane protein</topology>
    </subcellularLocation>
    <subcellularLocation>
        <location evidence="1">Endomembrane system</location>
        <topology evidence="1">Multi-pass membrane protein</topology>
    </subcellularLocation>
</comment>
<dbReference type="Proteomes" id="UP001652600">
    <property type="component" value="Chromosome 4"/>
</dbReference>
<comment type="function">
    <text evidence="9">Mediates both low-affinity uptake and efflux of sugar across the membrane.</text>
</comment>
<feature type="transmembrane region" description="Helical" evidence="9">
    <location>
        <begin position="71"/>
        <end position="94"/>
    </location>
</feature>
<proteinExistence type="inferred from homology"/>
<feature type="transmembrane region" description="Helical" evidence="9">
    <location>
        <begin position="46"/>
        <end position="65"/>
    </location>
</feature>